<accession>A0AAN8EW09</accession>
<evidence type="ECO:0000313" key="2">
    <source>
        <dbReference type="Proteomes" id="UP001331761"/>
    </source>
</evidence>
<comment type="caution">
    <text evidence="1">The sequence shown here is derived from an EMBL/GenBank/DDBJ whole genome shotgun (WGS) entry which is preliminary data.</text>
</comment>
<gene>
    <name evidence="1" type="ORF">GCK32_012051</name>
</gene>
<proteinExistence type="predicted"/>
<keyword evidence="2" id="KW-1185">Reference proteome</keyword>
<sequence length="108" mass="12924">MIHGVTPIRFQIHIFFIVKLSYLEKVSLNSRRFRLRELLLSFIRGKRKNSLYLLIYEQYRSIDGFSTMCKGVIERSRKLVLGAEHEVYRLSLKPALMFFHHAEDLHTR</sequence>
<organism evidence="1 2">
    <name type="scientific">Trichostrongylus colubriformis</name>
    <name type="common">Black scour worm</name>
    <dbReference type="NCBI Taxonomy" id="6319"/>
    <lineage>
        <taxon>Eukaryota</taxon>
        <taxon>Metazoa</taxon>
        <taxon>Ecdysozoa</taxon>
        <taxon>Nematoda</taxon>
        <taxon>Chromadorea</taxon>
        <taxon>Rhabditida</taxon>
        <taxon>Rhabditina</taxon>
        <taxon>Rhabditomorpha</taxon>
        <taxon>Strongyloidea</taxon>
        <taxon>Trichostrongylidae</taxon>
        <taxon>Trichostrongylus</taxon>
    </lineage>
</organism>
<evidence type="ECO:0000313" key="1">
    <source>
        <dbReference type="EMBL" id="KAK5964824.1"/>
    </source>
</evidence>
<dbReference type="Proteomes" id="UP001331761">
    <property type="component" value="Unassembled WGS sequence"/>
</dbReference>
<protein>
    <submittedName>
        <fullName evidence="1">Uncharacterized protein</fullName>
    </submittedName>
</protein>
<reference evidence="1 2" key="1">
    <citation type="submission" date="2019-10" db="EMBL/GenBank/DDBJ databases">
        <title>Assembly and Annotation for the nematode Trichostrongylus colubriformis.</title>
        <authorList>
            <person name="Martin J."/>
        </authorList>
    </citation>
    <scope>NUCLEOTIDE SEQUENCE [LARGE SCALE GENOMIC DNA]</scope>
    <source>
        <strain evidence="1">G859</strain>
        <tissue evidence="1">Whole worm</tissue>
    </source>
</reference>
<name>A0AAN8EW09_TRICO</name>
<dbReference type="EMBL" id="WIXE01025313">
    <property type="protein sequence ID" value="KAK5964824.1"/>
    <property type="molecule type" value="Genomic_DNA"/>
</dbReference>
<dbReference type="AlphaFoldDB" id="A0AAN8EW09"/>